<protein>
    <submittedName>
        <fullName evidence="1">15308_t:CDS:1</fullName>
    </submittedName>
</protein>
<keyword evidence="2" id="KW-1185">Reference proteome</keyword>
<gene>
    <name evidence="1" type="ORF">CPELLU_LOCUS9007</name>
</gene>
<name>A0A9N9DLB8_9GLOM</name>
<dbReference type="Proteomes" id="UP000789759">
    <property type="component" value="Unassembled WGS sequence"/>
</dbReference>
<accession>A0A9N9DLB8</accession>
<dbReference type="EMBL" id="CAJVQA010006651">
    <property type="protein sequence ID" value="CAG8644235.1"/>
    <property type="molecule type" value="Genomic_DNA"/>
</dbReference>
<dbReference type="AlphaFoldDB" id="A0A9N9DLB8"/>
<evidence type="ECO:0000313" key="1">
    <source>
        <dbReference type="EMBL" id="CAG8644235.1"/>
    </source>
</evidence>
<proteinExistence type="predicted"/>
<comment type="caution">
    <text evidence="1">The sequence shown here is derived from an EMBL/GenBank/DDBJ whole genome shotgun (WGS) entry which is preliminary data.</text>
</comment>
<evidence type="ECO:0000313" key="2">
    <source>
        <dbReference type="Proteomes" id="UP000789759"/>
    </source>
</evidence>
<sequence>MFIFKDFQKPNKKEIIQKCKKAKYLLEQLILHKVIQYKIKLK</sequence>
<organism evidence="1 2">
    <name type="scientific">Cetraspora pellucida</name>
    <dbReference type="NCBI Taxonomy" id="1433469"/>
    <lineage>
        <taxon>Eukaryota</taxon>
        <taxon>Fungi</taxon>
        <taxon>Fungi incertae sedis</taxon>
        <taxon>Mucoromycota</taxon>
        <taxon>Glomeromycotina</taxon>
        <taxon>Glomeromycetes</taxon>
        <taxon>Diversisporales</taxon>
        <taxon>Gigasporaceae</taxon>
        <taxon>Cetraspora</taxon>
    </lineage>
</organism>
<reference evidence="1" key="1">
    <citation type="submission" date="2021-06" db="EMBL/GenBank/DDBJ databases">
        <authorList>
            <person name="Kallberg Y."/>
            <person name="Tangrot J."/>
            <person name="Rosling A."/>
        </authorList>
    </citation>
    <scope>NUCLEOTIDE SEQUENCE</scope>
    <source>
        <strain evidence="1">FL966</strain>
    </source>
</reference>